<dbReference type="SUPFAM" id="SSF54999">
    <property type="entry name" value="Ribosomal protein S10"/>
    <property type="match status" value="1"/>
</dbReference>
<feature type="compositionally biased region" description="Low complexity" evidence="8">
    <location>
        <begin position="198"/>
        <end position="211"/>
    </location>
</feature>
<proteinExistence type="inferred from homology"/>
<dbReference type="GeneID" id="100856792"/>
<feature type="domain" description="Small ribosomal subunit protein uS10" evidence="9">
    <location>
        <begin position="62"/>
        <end position="159"/>
    </location>
</feature>
<comment type="subcellular location">
    <subcellularLocation>
        <location evidence="1">Mitochondrion</location>
    </subcellularLocation>
</comment>
<feature type="region of interest" description="Disordered" evidence="8">
    <location>
        <begin position="198"/>
        <end position="217"/>
    </location>
</feature>
<dbReference type="PANTHER" id="PTHR13334">
    <property type="entry name" value="MITOCHONDRIAL 28S RIBOSOMAL PROTEIN S10"/>
    <property type="match status" value="1"/>
</dbReference>
<dbReference type="GO" id="GO:0005840">
    <property type="term" value="C:ribosome"/>
    <property type="evidence" value="ECO:0007669"/>
    <property type="project" value="UniProtKB-KW"/>
</dbReference>
<gene>
    <name evidence="11" type="primary">LOC100856792</name>
</gene>
<evidence type="ECO:0000256" key="6">
    <source>
        <dbReference type="ARBA" id="ARBA00035261"/>
    </source>
</evidence>
<evidence type="ECO:0000256" key="2">
    <source>
        <dbReference type="ARBA" id="ARBA00007102"/>
    </source>
</evidence>
<keyword evidence="4" id="KW-0496">Mitochondrion</keyword>
<evidence type="ECO:0000313" key="11">
    <source>
        <dbReference type="RefSeq" id="XP_005100857.1"/>
    </source>
</evidence>
<dbReference type="Proteomes" id="UP000694888">
    <property type="component" value="Unplaced"/>
</dbReference>
<reference evidence="11" key="1">
    <citation type="submission" date="2025-08" db="UniProtKB">
        <authorList>
            <consortium name="RefSeq"/>
        </authorList>
    </citation>
    <scope>IDENTIFICATION</scope>
</reference>
<dbReference type="RefSeq" id="XP_005100857.1">
    <property type="nucleotide sequence ID" value="XM_005100800.3"/>
</dbReference>
<keyword evidence="10" id="KW-1185">Reference proteome</keyword>
<evidence type="ECO:0000256" key="1">
    <source>
        <dbReference type="ARBA" id="ARBA00004173"/>
    </source>
</evidence>
<feature type="region of interest" description="Disordered" evidence="8">
    <location>
        <begin position="164"/>
        <end position="191"/>
    </location>
</feature>
<evidence type="ECO:0000256" key="4">
    <source>
        <dbReference type="ARBA" id="ARBA00023128"/>
    </source>
</evidence>
<dbReference type="SMART" id="SM01403">
    <property type="entry name" value="Ribosomal_S10"/>
    <property type="match status" value="1"/>
</dbReference>
<dbReference type="InterPro" id="IPR027486">
    <property type="entry name" value="Ribosomal_uS10_dom"/>
</dbReference>
<organism evidence="10 11">
    <name type="scientific">Aplysia californica</name>
    <name type="common">California sea hare</name>
    <dbReference type="NCBI Taxonomy" id="6500"/>
    <lineage>
        <taxon>Eukaryota</taxon>
        <taxon>Metazoa</taxon>
        <taxon>Spiralia</taxon>
        <taxon>Lophotrochozoa</taxon>
        <taxon>Mollusca</taxon>
        <taxon>Gastropoda</taxon>
        <taxon>Heterobranchia</taxon>
        <taxon>Euthyneura</taxon>
        <taxon>Tectipleura</taxon>
        <taxon>Aplysiida</taxon>
        <taxon>Aplysioidea</taxon>
        <taxon>Aplysiidae</taxon>
        <taxon>Aplysia</taxon>
    </lineage>
</organism>
<feature type="compositionally biased region" description="Polar residues" evidence="8">
    <location>
        <begin position="173"/>
        <end position="191"/>
    </location>
</feature>
<dbReference type="Pfam" id="PF00338">
    <property type="entry name" value="Ribosomal_S10"/>
    <property type="match status" value="1"/>
</dbReference>
<dbReference type="InterPro" id="IPR036838">
    <property type="entry name" value="Ribosomal_uS10_dom_sf"/>
</dbReference>
<sequence length="217" mass="24322">MASRMVRTFKFPNLMVNKVRNTPSDLNKFQCMSVVPRFSTQTVPEKKATDDGQKDELYRQITVEVKGHDPAVMKSYEKFTRMAASGLGVDIAKIFEPPRVITRLSLLKSVFVHKKHFHQYEARTLYKVIELKHITGSTASTFLEYIQRNLPEGMAMKVTKHELHPLPGHLKPPSSSRMNADTPSLSSTEFLESNNVSSLSSASVPSSASSVQPDVKL</sequence>
<keyword evidence="3 11" id="KW-0689">Ribosomal protein</keyword>
<evidence type="ECO:0000256" key="5">
    <source>
        <dbReference type="ARBA" id="ARBA00023274"/>
    </source>
</evidence>
<keyword evidence="5" id="KW-0687">Ribonucleoprotein</keyword>
<name>A0ABM0JT31_APLCA</name>
<protein>
    <recommendedName>
        <fullName evidence="6">Small ribosomal subunit protein uS10m</fullName>
    </recommendedName>
    <alternativeName>
        <fullName evidence="7">28S ribosomal protein S10, mitochondrial</fullName>
    </alternativeName>
</protein>
<evidence type="ECO:0000256" key="8">
    <source>
        <dbReference type="SAM" id="MobiDB-lite"/>
    </source>
</evidence>
<comment type="similarity">
    <text evidence="2">Belongs to the universal ribosomal protein uS10 family.</text>
</comment>
<evidence type="ECO:0000256" key="7">
    <source>
        <dbReference type="ARBA" id="ARBA00035544"/>
    </source>
</evidence>
<evidence type="ECO:0000256" key="3">
    <source>
        <dbReference type="ARBA" id="ARBA00022980"/>
    </source>
</evidence>
<evidence type="ECO:0000313" key="10">
    <source>
        <dbReference type="Proteomes" id="UP000694888"/>
    </source>
</evidence>
<accession>A0ABM0JT31</accession>
<dbReference type="Gene3D" id="3.30.70.600">
    <property type="entry name" value="Ribosomal protein S10 domain"/>
    <property type="match status" value="1"/>
</dbReference>
<evidence type="ECO:0000259" key="9">
    <source>
        <dbReference type="SMART" id="SM01403"/>
    </source>
</evidence>
<dbReference type="PANTHER" id="PTHR13334:SF4">
    <property type="entry name" value="SMALL RIBOSOMAL SUBUNIT PROTEIN US10M"/>
    <property type="match status" value="1"/>
</dbReference>
<dbReference type="InterPro" id="IPR040055">
    <property type="entry name" value="Ribosomal_uS10m"/>
</dbReference>